<evidence type="ECO:0000313" key="2">
    <source>
        <dbReference type="Proteomes" id="UP001170288"/>
    </source>
</evidence>
<organism evidence="1 2">
    <name type="scientific">Aliarcobacter butzleri</name>
    <dbReference type="NCBI Taxonomy" id="28197"/>
    <lineage>
        <taxon>Bacteria</taxon>
        <taxon>Pseudomonadati</taxon>
        <taxon>Campylobacterota</taxon>
        <taxon>Epsilonproteobacteria</taxon>
        <taxon>Campylobacterales</taxon>
        <taxon>Arcobacteraceae</taxon>
        <taxon>Aliarcobacter</taxon>
    </lineage>
</organism>
<gene>
    <name evidence="1" type="ORF">O8C76_00440</name>
</gene>
<dbReference type="Proteomes" id="UP001170288">
    <property type="component" value="Unassembled WGS sequence"/>
</dbReference>
<comment type="caution">
    <text evidence="1">The sequence shown here is derived from an EMBL/GenBank/DDBJ whole genome shotgun (WGS) entry which is preliminary data.</text>
</comment>
<dbReference type="AlphaFoldDB" id="A0AAW7PUR6"/>
<dbReference type="EMBL" id="JAPZCX010000001">
    <property type="protein sequence ID" value="MDN5069492.1"/>
    <property type="molecule type" value="Genomic_DNA"/>
</dbReference>
<proteinExistence type="predicted"/>
<sequence length="107" mass="12552">MENILKILIDFSLFEKYDKEYFISNKIVPICEDSISLKVAVCKNSDLSNIKEKFSKLISFVEADELDILFLLSNLDKKIYLYKIASKSIFQKTDEKYICEGVREMYV</sequence>
<protein>
    <submittedName>
        <fullName evidence="1">Uncharacterized protein</fullName>
    </submittedName>
</protein>
<dbReference type="RefSeq" id="WP_301371845.1">
    <property type="nucleotide sequence ID" value="NZ_JAPZCX010000001.1"/>
</dbReference>
<reference evidence="1" key="2">
    <citation type="journal article" date="2023" name="Microorganisms">
        <title>Genomic Characterization of Arcobacter butzleri Strains Isolated from Various Sources in Lithuania.</title>
        <authorList>
            <person name="Uljanovas D."/>
            <person name="Golz G."/>
            <person name="Fleischmann S."/>
            <person name="Kudirkiene E."/>
            <person name="Kasetiene N."/>
            <person name="Grineviciene A."/>
            <person name="Tamuleviciene E."/>
            <person name="Aksomaitiene J."/>
            <person name="Alter T."/>
            <person name="Malakauskas M."/>
        </authorList>
    </citation>
    <scope>NUCLEOTIDE SEQUENCE</scope>
    <source>
        <strain evidence="1">RCM69</strain>
    </source>
</reference>
<evidence type="ECO:0000313" key="1">
    <source>
        <dbReference type="EMBL" id="MDN5069492.1"/>
    </source>
</evidence>
<reference evidence="1" key="1">
    <citation type="submission" date="2022-12" db="EMBL/GenBank/DDBJ databases">
        <authorList>
            <person name="Uljanovas D."/>
        </authorList>
    </citation>
    <scope>NUCLEOTIDE SEQUENCE</scope>
    <source>
        <strain evidence="1">RCM69</strain>
    </source>
</reference>
<accession>A0AAW7PUR6</accession>
<name>A0AAW7PUR6_9BACT</name>